<evidence type="ECO:0000256" key="6">
    <source>
        <dbReference type="ARBA" id="ARBA00023237"/>
    </source>
</evidence>
<feature type="short sequence motif" description="TonB C-terminal box" evidence="8">
    <location>
        <begin position="27"/>
        <end position="44"/>
    </location>
</feature>
<dbReference type="PROSITE" id="PS01156">
    <property type="entry name" value="TONB_DEPENDENT_REC_2"/>
    <property type="match status" value="1"/>
</dbReference>
<evidence type="ECO:0000256" key="4">
    <source>
        <dbReference type="ARBA" id="ARBA00022692"/>
    </source>
</evidence>
<evidence type="ECO:0000256" key="2">
    <source>
        <dbReference type="ARBA" id="ARBA00022448"/>
    </source>
</evidence>
<dbReference type="PROSITE" id="PS52016">
    <property type="entry name" value="TONB_DEPENDENT_REC_3"/>
    <property type="match status" value="1"/>
</dbReference>
<keyword evidence="4 7" id="KW-0812">Transmembrane</keyword>
<evidence type="ECO:0000313" key="10">
    <source>
        <dbReference type="Proteomes" id="UP000250991"/>
    </source>
</evidence>
<dbReference type="InterPro" id="IPR036942">
    <property type="entry name" value="Beta-barrel_TonB_sf"/>
</dbReference>
<keyword evidence="5 7" id="KW-0472">Membrane</keyword>
<dbReference type="AlphaFoldDB" id="A0A2X3M639"/>
<reference evidence="9 10" key="1">
    <citation type="submission" date="2018-06" db="EMBL/GenBank/DDBJ databases">
        <authorList>
            <consortium name="Pathogen Informatics"/>
            <person name="Doyle S."/>
        </authorList>
    </citation>
    <scope>NUCLEOTIDE SEQUENCE [LARGE SCALE GENOMIC DNA]</scope>
    <source>
        <strain evidence="9 10">NCTC8009</strain>
    </source>
</reference>
<evidence type="ECO:0000256" key="8">
    <source>
        <dbReference type="PROSITE-ProRule" id="PRU10144"/>
    </source>
</evidence>
<evidence type="ECO:0000256" key="1">
    <source>
        <dbReference type="ARBA" id="ARBA00004571"/>
    </source>
</evidence>
<dbReference type="InterPro" id="IPR039426">
    <property type="entry name" value="TonB-dep_rcpt-like"/>
</dbReference>
<dbReference type="SUPFAM" id="SSF56935">
    <property type="entry name" value="Porins"/>
    <property type="match status" value="1"/>
</dbReference>
<dbReference type="GO" id="GO:0009279">
    <property type="term" value="C:cell outer membrane"/>
    <property type="evidence" value="ECO:0007669"/>
    <property type="project" value="UniProtKB-SubCell"/>
</dbReference>
<sequence>MAGSNVALHVNNLFDREYVASCFNTYGCFWGAERQVVATATFRF</sequence>
<proteinExistence type="inferred from homology"/>
<comment type="subcellular location">
    <subcellularLocation>
        <location evidence="1 7">Cell outer membrane</location>
        <topology evidence="1 7">Multi-pass membrane protein</topology>
    </subcellularLocation>
</comment>
<keyword evidence="6 7" id="KW-0998">Cell outer membrane</keyword>
<accession>A0A2X3M639</accession>
<evidence type="ECO:0000313" key="9">
    <source>
        <dbReference type="EMBL" id="SQD06739.1"/>
    </source>
</evidence>
<organism evidence="9 10">
    <name type="scientific">Escherichia coli</name>
    <dbReference type="NCBI Taxonomy" id="562"/>
    <lineage>
        <taxon>Bacteria</taxon>
        <taxon>Pseudomonadati</taxon>
        <taxon>Pseudomonadota</taxon>
        <taxon>Gammaproteobacteria</taxon>
        <taxon>Enterobacterales</taxon>
        <taxon>Enterobacteriaceae</taxon>
        <taxon>Escherichia</taxon>
    </lineage>
</organism>
<keyword evidence="3 7" id="KW-1134">Transmembrane beta strand</keyword>
<dbReference type="Proteomes" id="UP000250991">
    <property type="component" value="Unassembled WGS sequence"/>
</dbReference>
<dbReference type="EMBL" id="UARW01000010">
    <property type="protein sequence ID" value="SQD06739.1"/>
    <property type="molecule type" value="Genomic_DNA"/>
</dbReference>
<gene>
    <name evidence="9" type="primary">fhuA_1</name>
    <name evidence="9" type="ORF">NCTC8009_07345</name>
</gene>
<evidence type="ECO:0000256" key="5">
    <source>
        <dbReference type="ARBA" id="ARBA00023136"/>
    </source>
</evidence>
<dbReference type="Gene3D" id="2.40.170.20">
    <property type="entry name" value="TonB-dependent receptor, beta-barrel domain"/>
    <property type="match status" value="1"/>
</dbReference>
<protein>
    <submittedName>
        <fullName evidence="9">Ferrichrome-iron receptor</fullName>
    </submittedName>
</protein>
<evidence type="ECO:0000256" key="3">
    <source>
        <dbReference type="ARBA" id="ARBA00022452"/>
    </source>
</evidence>
<comment type="similarity">
    <text evidence="7">Belongs to the TonB-dependent receptor family.</text>
</comment>
<dbReference type="InterPro" id="IPR010917">
    <property type="entry name" value="TonB_rcpt_CS"/>
</dbReference>
<keyword evidence="9" id="KW-0675">Receptor</keyword>
<evidence type="ECO:0000256" key="7">
    <source>
        <dbReference type="PROSITE-ProRule" id="PRU01360"/>
    </source>
</evidence>
<keyword evidence="2 7" id="KW-0813">Transport</keyword>
<name>A0A2X3M639_ECOLX</name>